<dbReference type="GO" id="GO:0016579">
    <property type="term" value="P:protein deubiquitination"/>
    <property type="evidence" value="ECO:0007669"/>
    <property type="project" value="InterPro"/>
</dbReference>
<feature type="compositionally biased region" description="Low complexity" evidence="13">
    <location>
        <begin position="270"/>
        <end position="287"/>
    </location>
</feature>
<dbReference type="PRINTS" id="PR01233">
    <property type="entry name" value="JOSEPHIN"/>
</dbReference>
<evidence type="ECO:0000256" key="13">
    <source>
        <dbReference type="SAM" id="MobiDB-lite"/>
    </source>
</evidence>
<organism evidence="15 16">
    <name type="scientific">Ceratobasidium theobromae</name>
    <dbReference type="NCBI Taxonomy" id="1582974"/>
    <lineage>
        <taxon>Eukaryota</taxon>
        <taxon>Fungi</taxon>
        <taxon>Dikarya</taxon>
        <taxon>Basidiomycota</taxon>
        <taxon>Agaricomycotina</taxon>
        <taxon>Agaricomycetes</taxon>
        <taxon>Cantharellales</taxon>
        <taxon>Ceratobasidiaceae</taxon>
        <taxon>Ceratobasidium</taxon>
    </lineage>
</organism>
<dbReference type="GO" id="GO:0004843">
    <property type="term" value="F:cysteine-type deubiquitinase activity"/>
    <property type="evidence" value="ECO:0007669"/>
    <property type="project" value="UniProtKB-EC"/>
</dbReference>
<feature type="active site" description="Nucleophile" evidence="11">
    <location>
        <position position="20"/>
    </location>
</feature>
<evidence type="ECO:0000256" key="12">
    <source>
        <dbReference type="PROSITE-ProRule" id="PRU00331"/>
    </source>
</evidence>
<dbReference type="Proteomes" id="UP000383932">
    <property type="component" value="Unassembled WGS sequence"/>
</dbReference>
<keyword evidence="5" id="KW-0833">Ubl conjugation pathway</keyword>
<keyword evidence="16" id="KW-1185">Reference proteome</keyword>
<proteinExistence type="predicted"/>
<dbReference type="Gene3D" id="1.10.287.10">
    <property type="entry name" value="S15/NS1, RNA-binding"/>
    <property type="match status" value="1"/>
</dbReference>
<dbReference type="SMART" id="SM00726">
    <property type="entry name" value="UIM"/>
    <property type="match status" value="3"/>
</dbReference>
<evidence type="ECO:0000256" key="6">
    <source>
        <dbReference type="ARBA" id="ARBA00022801"/>
    </source>
</evidence>
<dbReference type="InterPro" id="IPR003903">
    <property type="entry name" value="UIM_dom"/>
</dbReference>
<evidence type="ECO:0000256" key="7">
    <source>
        <dbReference type="ARBA" id="ARBA00022807"/>
    </source>
</evidence>
<dbReference type="GO" id="GO:0006508">
    <property type="term" value="P:proteolysis"/>
    <property type="evidence" value="ECO:0007669"/>
    <property type="project" value="UniProtKB-KW"/>
</dbReference>
<evidence type="ECO:0000256" key="8">
    <source>
        <dbReference type="ARBA" id="ARBA00023015"/>
    </source>
</evidence>
<feature type="compositionally biased region" description="Basic and acidic residues" evidence="13">
    <location>
        <begin position="507"/>
        <end position="520"/>
    </location>
</feature>
<feature type="region of interest" description="Disordered" evidence="13">
    <location>
        <begin position="264"/>
        <end position="329"/>
    </location>
</feature>
<feature type="compositionally biased region" description="Polar residues" evidence="13">
    <location>
        <begin position="205"/>
        <end position="215"/>
    </location>
</feature>
<evidence type="ECO:0000256" key="2">
    <source>
        <dbReference type="ARBA" id="ARBA00004123"/>
    </source>
</evidence>
<keyword evidence="8" id="KW-0805">Transcription regulation</keyword>
<evidence type="ECO:0000256" key="1">
    <source>
        <dbReference type="ARBA" id="ARBA00000707"/>
    </source>
</evidence>
<keyword evidence="7" id="KW-0788">Thiol protease</keyword>
<dbReference type="SMART" id="SM01246">
    <property type="entry name" value="Josephin"/>
    <property type="match status" value="1"/>
</dbReference>
<evidence type="ECO:0000256" key="3">
    <source>
        <dbReference type="ARBA" id="ARBA00012759"/>
    </source>
</evidence>
<dbReference type="AlphaFoldDB" id="A0A5N5QBP3"/>
<feature type="compositionally biased region" description="Low complexity" evidence="13">
    <location>
        <begin position="1006"/>
        <end position="1019"/>
    </location>
</feature>
<dbReference type="Pfam" id="PF02099">
    <property type="entry name" value="Josephin"/>
    <property type="match status" value="1"/>
</dbReference>
<feature type="active site" description="Proton acceptor" evidence="11">
    <location>
        <position position="116"/>
    </location>
</feature>
<evidence type="ECO:0000256" key="5">
    <source>
        <dbReference type="ARBA" id="ARBA00022786"/>
    </source>
</evidence>
<evidence type="ECO:0000256" key="10">
    <source>
        <dbReference type="ARBA" id="ARBA00023242"/>
    </source>
</evidence>
<dbReference type="PROSITE" id="PS50330">
    <property type="entry name" value="UIM"/>
    <property type="match status" value="2"/>
</dbReference>
<evidence type="ECO:0000256" key="11">
    <source>
        <dbReference type="PIRSR" id="PIRSR633865-1"/>
    </source>
</evidence>
<dbReference type="PANTHER" id="PTHR14159:SF0">
    <property type="entry name" value="ATAXIN-3-RELATED"/>
    <property type="match status" value="1"/>
</dbReference>
<evidence type="ECO:0000313" key="16">
    <source>
        <dbReference type="Proteomes" id="UP000383932"/>
    </source>
</evidence>
<comment type="catalytic activity">
    <reaction evidence="1">
        <text>Thiol-dependent hydrolysis of ester, thioester, amide, peptide and isopeptide bonds formed by the C-terminal Gly of ubiquitin (a 76-residue protein attached to proteins as an intracellular targeting signal).</text>
        <dbReference type="EC" id="3.4.19.12"/>
    </reaction>
</comment>
<protein>
    <recommendedName>
        <fullName evidence="3">ubiquitinyl hydrolase 1</fullName>
        <ecNumber evidence="3">3.4.19.12</ecNumber>
    </recommendedName>
</protein>
<dbReference type="PANTHER" id="PTHR14159">
    <property type="entry name" value="ATAXIN-3-RELATED"/>
    <property type="match status" value="1"/>
</dbReference>
<comment type="subcellular location">
    <subcellularLocation>
        <location evidence="2">Nucleus</location>
    </subcellularLocation>
</comment>
<reference evidence="15 16" key="1">
    <citation type="journal article" date="2019" name="Fungal Biol. Biotechnol.">
        <title>Draft genome sequence of fastidious pathogen Ceratobasidium theobromae, which causes vascular-streak dieback in Theobroma cacao.</title>
        <authorList>
            <person name="Ali S.S."/>
            <person name="Asman A."/>
            <person name="Shao J."/>
            <person name="Firmansyah A.P."/>
            <person name="Susilo A.W."/>
            <person name="Rosmana A."/>
            <person name="McMahon P."/>
            <person name="Junaid M."/>
            <person name="Guest D."/>
            <person name="Kheng T.Y."/>
            <person name="Meinhardt L.W."/>
            <person name="Bailey B.A."/>
        </authorList>
    </citation>
    <scope>NUCLEOTIDE SEQUENCE [LARGE SCALE GENOMIC DNA]</scope>
    <source>
        <strain evidence="15 16">CT2</strain>
    </source>
</reference>
<dbReference type="GO" id="GO:0005634">
    <property type="term" value="C:nucleus"/>
    <property type="evidence" value="ECO:0007669"/>
    <property type="project" value="UniProtKB-SubCell"/>
</dbReference>
<keyword evidence="6 12" id="KW-0378">Hydrolase</keyword>
<dbReference type="Gene3D" id="6.10.140.100">
    <property type="match status" value="1"/>
</dbReference>
<dbReference type="InterPro" id="IPR033865">
    <property type="entry name" value="Ataxin-3"/>
</dbReference>
<feature type="active site" evidence="11 12">
    <location>
        <position position="136"/>
    </location>
</feature>
<evidence type="ECO:0000313" key="15">
    <source>
        <dbReference type="EMBL" id="KAB5588836.1"/>
    </source>
</evidence>
<keyword evidence="9" id="KW-0804">Transcription</keyword>
<dbReference type="PROSITE" id="PS50957">
    <property type="entry name" value="JOSEPHIN"/>
    <property type="match status" value="1"/>
</dbReference>
<name>A0A5N5QBP3_9AGAM</name>
<feature type="region of interest" description="Disordered" evidence="13">
    <location>
        <begin position="205"/>
        <end position="236"/>
    </location>
</feature>
<feature type="compositionally biased region" description="Basic and acidic residues" evidence="13">
    <location>
        <begin position="380"/>
        <end position="390"/>
    </location>
</feature>
<dbReference type="InterPro" id="IPR006155">
    <property type="entry name" value="Josephin"/>
</dbReference>
<evidence type="ECO:0000256" key="4">
    <source>
        <dbReference type="ARBA" id="ARBA00022670"/>
    </source>
</evidence>
<feature type="region of interest" description="Disordered" evidence="13">
    <location>
        <begin position="368"/>
        <end position="439"/>
    </location>
</feature>
<feature type="active site" evidence="12">
    <location>
        <position position="116"/>
    </location>
</feature>
<feature type="domain" description="Josephin" evidence="14">
    <location>
        <begin position="5"/>
        <end position="182"/>
    </location>
</feature>
<keyword evidence="4" id="KW-0645">Protease</keyword>
<gene>
    <name evidence="15" type="ORF">CTheo_7725</name>
</gene>
<feature type="region of interest" description="Disordered" evidence="13">
    <location>
        <begin position="1004"/>
        <end position="1026"/>
    </location>
</feature>
<feature type="compositionally biased region" description="Gly residues" evidence="13">
    <location>
        <begin position="288"/>
        <end position="297"/>
    </location>
</feature>
<dbReference type="Gene3D" id="3.90.70.40">
    <property type="match status" value="1"/>
</dbReference>
<feature type="region of interest" description="Disordered" evidence="13">
    <location>
        <begin position="455"/>
        <end position="521"/>
    </location>
</feature>
<dbReference type="EMBL" id="SSOP01000361">
    <property type="protein sequence ID" value="KAB5588836.1"/>
    <property type="molecule type" value="Genomic_DNA"/>
</dbReference>
<feature type="compositionally biased region" description="Low complexity" evidence="13">
    <location>
        <begin position="463"/>
        <end position="484"/>
    </location>
</feature>
<accession>A0A5N5QBP3</accession>
<dbReference type="OrthoDB" id="3156124at2759"/>
<feature type="compositionally biased region" description="Acidic residues" evidence="13">
    <location>
        <begin position="486"/>
        <end position="499"/>
    </location>
</feature>
<sequence length="1097" mass="118863">MEGLAPYIYHERQEHGSMMCGQHALNSLLQGNYFTPPDLAQIAHDLDELEQSHSEGSGTGRSTNMDDTGYFSVQVLENALKNVFGLTLVRWRSEEMRRYQAVPDTQLAFVLNLQQHWFTLRRFGRPGGKGVWFNLNSFLPSPEWVGNTYLGMVLQQAEREGYSVFAVRPVDPSNPENMLPETEADLLAETLEVNDFEGQRPAAQISTARTHSGSAVESDAVGGSSAKSPPPTGLEGEDLQLQRALQASLAAGYSGELGALYDEPSLSTHRSGSTFQGSSSGPSSRRGAGLGYGGDGSRSGSSSRRATAPVTRDASDPPTPSFEADESDPIAASAARAKLRLEQMQREQAAAMQAMGNYGFGAGMADAVEQDPEATRRRRDAQERVRRAREEEDEQIRQAMAESLKASGQESDEDEPRYFVTPPAVTSRLPGTGGDRNYDDEDAELQAALKASLEEHGGPGLTVPSESAPAPRVPVPRASAPVAAQTEEDEDEEISDDEQQAPSSPEVEARAEVADPDELRRRRLARGSRMPLGLNVVTGPSGILSLDGLVNPFVSSDPPEPTTFAETLLLDSTSLLRGLLRFNNTIRYATATSGPVTVISHPATSRNAAVIRWASGTNGKRTTIETEGLVLTLDTWLKVSDWGSTKRFQRYGTQPWIKWTEKRGRWQAVDLDRRVLAVLVSRKSALGTRLKLTSTGLLHADAIVLTALITVSGPYDWRRHPATNNVAGNLEPLVEAARSEHVLPTYGQAPFTRPLASLNNVPRGLLPPSNPNRAVHSLPNLALAPSGFPASAPIPAPVPGQPVVLTLTTSQLLSGVFSNGDRPEVVITTIGPYTTLARYVPVDDPAWTGDVTEDGRRLQRIASIEWVSSSWKGKRLTKVRMHGQRKIVDEIMYSSSPFFEKRERRFGSHGFLPWMTWTEASSRTSSSLSVSSSSLSSSVRYTCRSHPDGRPLAVLSRRLTSAGTQLELTPEGWDLLDAVMLTCILVVCGSHDWKRVAGIGVPVGLSQSQNRNRGNSRRQGSIDEREDVMAIGEEMITGLDGWASPPDLADMSPGGSGFLTPNVNVHLHGPRVVGSLMSSVHASPVPSRAPSPPPYLP</sequence>
<feature type="active site" evidence="12">
    <location>
        <position position="20"/>
    </location>
</feature>
<evidence type="ECO:0000259" key="14">
    <source>
        <dbReference type="PROSITE" id="PS50957"/>
    </source>
</evidence>
<evidence type="ECO:0000256" key="9">
    <source>
        <dbReference type="ARBA" id="ARBA00023163"/>
    </source>
</evidence>
<comment type="caution">
    <text evidence="15">The sequence shown here is derived from an EMBL/GenBank/DDBJ whole genome shotgun (WGS) entry which is preliminary data.</text>
</comment>
<keyword evidence="10" id="KW-0539">Nucleus</keyword>
<dbReference type="EC" id="3.4.19.12" evidence="3"/>